<dbReference type="Proteomes" id="UP000829447">
    <property type="component" value="Linkage Group LG28"/>
</dbReference>
<dbReference type="EMBL" id="CM040481">
    <property type="protein sequence ID" value="MCI4394800.1"/>
    <property type="molecule type" value="Genomic_DNA"/>
</dbReference>
<accession>A0ACC5XW33</accession>
<organism evidence="1 2">
    <name type="scientific">Pangasianodon gigas</name>
    <name type="common">Mekong giant catfish</name>
    <name type="synonym">Pangasius gigas</name>
    <dbReference type="NCBI Taxonomy" id="30993"/>
    <lineage>
        <taxon>Eukaryota</taxon>
        <taxon>Metazoa</taxon>
        <taxon>Chordata</taxon>
        <taxon>Craniata</taxon>
        <taxon>Vertebrata</taxon>
        <taxon>Euteleostomi</taxon>
        <taxon>Actinopterygii</taxon>
        <taxon>Neopterygii</taxon>
        <taxon>Teleostei</taxon>
        <taxon>Ostariophysi</taxon>
        <taxon>Siluriformes</taxon>
        <taxon>Pangasiidae</taxon>
        <taxon>Pangasianodon</taxon>
    </lineage>
</organism>
<protein>
    <submittedName>
        <fullName evidence="1">Uncharacterized protein</fullName>
    </submittedName>
</protein>
<proteinExistence type="predicted"/>
<evidence type="ECO:0000313" key="1">
    <source>
        <dbReference type="EMBL" id="MCI4394800.1"/>
    </source>
</evidence>
<gene>
    <name evidence="1" type="ORF">PGIGA_G00172840</name>
</gene>
<reference evidence="1 2" key="1">
    <citation type="journal article" date="2022" name="bioRxiv">
        <title>An ancient truncated duplication of the anti-Mullerian hormone receptor type 2 gene is a potential conserved master sex determinant in the Pangasiidae catfish family.</title>
        <authorList>
            <person name="Wen M."/>
            <person name="Pan Q."/>
            <person name="Jouanno E."/>
            <person name="Montfort J."/>
            <person name="Zahm M."/>
            <person name="Cabau C."/>
            <person name="Klopp C."/>
            <person name="Iampietro C."/>
            <person name="Roques C."/>
            <person name="Bouchez O."/>
            <person name="Castinel A."/>
            <person name="Donnadieu C."/>
            <person name="Parrinello H."/>
            <person name="Poncet C."/>
            <person name="Belmonte E."/>
            <person name="Gautier V."/>
            <person name="Avarre J.-C."/>
            <person name="Dugue R."/>
            <person name="Gustiano R."/>
            <person name="Ha T.T.T."/>
            <person name="Campet M."/>
            <person name="Sriphairoj K."/>
            <person name="Ribolli J."/>
            <person name="de Almeida F.L."/>
            <person name="Desvignes T."/>
            <person name="Postlethwait J.H."/>
            <person name="Bucao C.F."/>
            <person name="Robinson-Rechavi M."/>
            <person name="Bobe J."/>
            <person name="Herpin A."/>
            <person name="Guiguen Y."/>
        </authorList>
    </citation>
    <scope>NUCLEOTIDE SEQUENCE [LARGE SCALE GENOMIC DNA]</scope>
    <source>
        <strain evidence="1">YG-Dec2019</strain>
    </source>
</reference>
<keyword evidence="2" id="KW-1185">Reference proteome</keyword>
<name>A0ACC5XW33_PANGG</name>
<evidence type="ECO:0000313" key="2">
    <source>
        <dbReference type="Proteomes" id="UP000829447"/>
    </source>
</evidence>
<sequence>MLSNSNILPKLYLSIIDDVIESVRELFIDEGVEERVLDELRQLWESKVLQSKAVEGFAKENINPSNFVLQLPANYSQTLQKSTASGVLPARQQSFTGKASNTGTIATFSLPPGVTYPVQIPAGVTLQTASGHFYKVNVPVMVTQAPGCQRMPPQSNQPHVEQRNLPSGIIHNIPASQVPPPPPCPQSVPAAQAPKPLMPQQHQVLQRSQIPLDPPIQAQVPPEPLVNPQASESPPGNLDEFTLDGIDFSPQPLDMSTPSCLSAEQMVERAVKAAAEARLNAEDTLSHFLPDLERTPDGALKLDMDLLRDYNFNELTDIPQLDGACDSSSEAGDDQEEETEDRGPVGENEFLGMINAEALQALQGVGGSSDGNSSSSSDEDEPELEEEEEEEDPLNSGDDVSEQDIPEIFDTENVIVCQYDKIHRSKNRWKFYLKDGVMCYGGKDYVFSKAVGEAEW</sequence>
<comment type="caution">
    <text evidence="1">The sequence shown here is derived from an EMBL/GenBank/DDBJ whole genome shotgun (WGS) entry which is preliminary data.</text>
</comment>